<evidence type="ECO:0000313" key="1">
    <source>
        <dbReference type="EMBL" id="PRY56472.1"/>
    </source>
</evidence>
<gene>
    <name evidence="1" type="ORF">B0I28_109121</name>
</gene>
<dbReference type="Proteomes" id="UP000238176">
    <property type="component" value="Unassembled WGS sequence"/>
</dbReference>
<dbReference type="OrthoDB" id="4571942at2"/>
<comment type="caution">
    <text evidence="1">The sequence shown here is derived from an EMBL/GenBank/DDBJ whole genome shotgun (WGS) entry which is preliminary data.</text>
</comment>
<proteinExistence type="predicted"/>
<keyword evidence="2" id="KW-1185">Reference proteome</keyword>
<protein>
    <submittedName>
        <fullName evidence="1">Uncharacterized protein</fullName>
    </submittedName>
</protein>
<dbReference type="AlphaFoldDB" id="A0A2T0UEZ9"/>
<dbReference type="RefSeq" id="WP_106365897.1">
    <property type="nucleotide sequence ID" value="NZ_PVTJ01000009.1"/>
</dbReference>
<accession>A0A2T0UEZ9</accession>
<dbReference type="EMBL" id="PVTJ01000009">
    <property type="protein sequence ID" value="PRY56472.1"/>
    <property type="molecule type" value="Genomic_DNA"/>
</dbReference>
<name>A0A2T0UEZ9_9ACTN</name>
<reference evidence="1 2" key="1">
    <citation type="submission" date="2018-03" db="EMBL/GenBank/DDBJ databases">
        <title>Genomic Encyclopedia of Type Strains, Phase III (KMG-III): the genomes of soil and plant-associated and newly described type strains.</title>
        <authorList>
            <person name="Whitman W."/>
        </authorList>
    </citation>
    <scope>NUCLEOTIDE SEQUENCE [LARGE SCALE GENOMIC DNA]</scope>
    <source>
        <strain evidence="1 2">CGMCC 4.7067</strain>
    </source>
</reference>
<sequence>MSTDFHMLAEALDENLAAQDQIRNLTAQLAKVHDFIHARREFVGVLRQYSTEDMADYHRWTGHAEARRELAETLGLEIDQQTGGLAEREGEPR</sequence>
<evidence type="ECO:0000313" key="2">
    <source>
        <dbReference type="Proteomes" id="UP000238176"/>
    </source>
</evidence>
<organism evidence="1 2">
    <name type="scientific">Glycomyces artemisiae</name>
    <dbReference type="NCBI Taxonomy" id="1076443"/>
    <lineage>
        <taxon>Bacteria</taxon>
        <taxon>Bacillati</taxon>
        <taxon>Actinomycetota</taxon>
        <taxon>Actinomycetes</taxon>
        <taxon>Glycomycetales</taxon>
        <taxon>Glycomycetaceae</taxon>
        <taxon>Glycomyces</taxon>
    </lineage>
</organism>